<keyword evidence="4" id="KW-1185">Reference proteome</keyword>
<dbReference type="GO" id="GO:0005975">
    <property type="term" value="P:carbohydrate metabolic process"/>
    <property type="evidence" value="ECO:0007669"/>
    <property type="project" value="InterPro"/>
</dbReference>
<reference evidence="3" key="1">
    <citation type="submission" date="2023-06" db="EMBL/GenBank/DDBJ databases">
        <title>Genome-scale phylogeny and comparative genomics of the fungal order Sordariales.</title>
        <authorList>
            <consortium name="Lawrence Berkeley National Laboratory"/>
            <person name="Hensen N."/>
            <person name="Bonometti L."/>
            <person name="Westerberg I."/>
            <person name="Brannstrom I.O."/>
            <person name="Guillou S."/>
            <person name="Cros-Aarteil S."/>
            <person name="Calhoun S."/>
            <person name="Haridas S."/>
            <person name="Kuo A."/>
            <person name="Mondo S."/>
            <person name="Pangilinan J."/>
            <person name="Riley R."/>
            <person name="Labutti K."/>
            <person name="Andreopoulos B."/>
            <person name="Lipzen A."/>
            <person name="Chen C."/>
            <person name="Yanf M."/>
            <person name="Daum C."/>
            <person name="Ng V."/>
            <person name="Clum A."/>
            <person name="Steindorff A."/>
            <person name="Ohm R."/>
            <person name="Martin F."/>
            <person name="Silar P."/>
            <person name="Natvig D."/>
            <person name="Lalanne C."/>
            <person name="Gautier V."/>
            <person name="Ament-Velasquez S.L."/>
            <person name="Kruys A."/>
            <person name="Hutchinson M.I."/>
            <person name="Powell A.J."/>
            <person name="Barry K."/>
            <person name="Miller A.N."/>
            <person name="Grigoriev I.V."/>
            <person name="Debuchy R."/>
            <person name="Gladieux P."/>
            <person name="Thoren M.H."/>
            <person name="Johannesson H."/>
        </authorList>
    </citation>
    <scope>NUCLEOTIDE SEQUENCE</scope>
    <source>
        <strain evidence="3">SMH4607-1</strain>
    </source>
</reference>
<sequence length="199" mass="21710">MKRMSGETRVFIAIGGLSFNDPDAETATTLSDIAQGEDNQRACISSLISFLATYGFDGVDINWRYPTRGGRPDDFENFPGKGLRDSGSCKPGCPGNKVRVAMDTDPSECVAGARARCCEYKAETAGGAPELDLKIFKDALKSYLANPGCSPDTKAAFREGDMVWFFKPEFVEQREAPDSKEPRMAEPEKLKMEVTNGGQ</sequence>
<dbReference type="SUPFAM" id="SSF51445">
    <property type="entry name" value="(Trans)glycosidases"/>
    <property type="match status" value="1"/>
</dbReference>
<protein>
    <recommendedName>
        <fullName evidence="2">GH18 domain-containing protein</fullName>
    </recommendedName>
</protein>
<evidence type="ECO:0000313" key="4">
    <source>
        <dbReference type="Proteomes" id="UP001172102"/>
    </source>
</evidence>
<evidence type="ECO:0000313" key="3">
    <source>
        <dbReference type="EMBL" id="KAK0729548.1"/>
    </source>
</evidence>
<evidence type="ECO:0000259" key="2">
    <source>
        <dbReference type="Pfam" id="PF00704"/>
    </source>
</evidence>
<feature type="region of interest" description="Disordered" evidence="1">
    <location>
        <begin position="173"/>
        <end position="199"/>
    </location>
</feature>
<name>A0AA40B8N5_9PEZI</name>
<dbReference type="InterPro" id="IPR017853">
    <property type="entry name" value="GH"/>
</dbReference>
<dbReference type="Pfam" id="PF00704">
    <property type="entry name" value="Glyco_hydro_18"/>
    <property type="match status" value="1"/>
</dbReference>
<dbReference type="InterPro" id="IPR001223">
    <property type="entry name" value="Glyco_hydro18_cat"/>
</dbReference>
<dbReference type="EMBL" id="JAUKUA010000001">
    <property type="protein sequence ID" value="KAK0729548.1"/>
    <property type="molecule type" value="Genomic_DNA"/>
</dbReference>
<dbReference type="Gene3D" id="3.20.20.80">
    <property type="entry name" value="Glycosidases"/>
    <property type="match status" value="1"/>
</dbReference>
<accession>A0AA40B8N5</accession>
<dbReference type="AlphaFoldDB" id="A0AA40B8N5"/>
<dbReference type="Proteomes" id="UP001172102">
    <property type="component" value="Unassembled WGS sequence"/>
</dbReference>
<proteinExistence type="predicted"/>
<organism evidence="3 4">
    <name type="scientific">Lasiosphaeris hirsuta</name>
    <dbReference type="NCBI Taxonomy" id="260670"/>
    <lineage>
        <taxon>Eukaryota</taxon>
        <taxon>Fungi</taxon>
        <taxon>Dikarya</taxon>
        <taxon>Ascomycota</taxon>
        <taxon>Pezizomycotina</taxon>
        <taxon>Sordariomycetes</taxon>
        <taxon>Sordariomycetidae</taxon>
        <taxon>Sordariales</taxon>
        <taxon>Lasiosphaeriaceae</taxon>
        <taxon>Lasiosphaeris</taxon>
    </lineage>
</organism>
<evidence type="ECO:0000256" key="1">
    <source>
        <dbReference type="SAM" id="MobiDB-lite"/>
    </source>
</evidence>
<feature type="compositionally biased region" description="Basic and acidic residues" evidence="1">
    <location>
        <begin position="173"/>
        <end position="192"/>
    </location>
</feature>
<feature type="domain" description="GH18" evidence="2">
    <location>
        <begin position="5"/>
        <end position="78"/>
    </location>
</feature>
<gene>
    <name evidence="3" type="ORF">B0H67DRAFT_638150</name>
</gene>
<comment type="caution">
    <text evidence="3">The sequence shown here is derived from an EMBL/GenBank/DDBJ whole genome shotgun (WGS) entry which is preliminary data.</text>
</comment>